<keyword evidence="1" id="KW-0472">Membrane</keyword>
<dbReference type="AlphaFoldDB" id="A0A2P6P941"/>
<gene>
    <name evidence="2" type="ORF">RchiOBHm_Chr7g0205981</name>
</gene>
<accession>A0A2P6P941</accession>
<proteinExistence type="predicted"/>
<keyword evidence="1" id="KW-0812">Transmembrane</keyword>
<keyword evidence="1" id="KW-1133">Transmembrane helix</keyword>
<dbReference type="Gramene" id="PRQ18432">
    <property type="protein sequence ID" value="PRQ18432"/>
    <property type="gene ID" value="RchiOBHm_Chr7g0205981"/>
</dbReference>
<evidence type="ECO:0000313" key="3">
    <source>
        <dbReference type="Proteomes" id="UP000238479"/>
    </source>
</evidence>
<comment type="caution">
    <text evidence="2">The sequence shown here is derived from an EMBL/GenBank/DDBJ whole genome shotgun (WGS) entry which is preliminary data.</text>
</comment>
<keyword evidence="3" id="KW-1185">Reference proteome</keyword>
<reference evidence="2 3" key="1">
    <citation type="journal article" date="2018" name="Nat. Genet.">
        <title>The Rosa genome provides new insights in the design of modern roses.</title>
        <authorList>
            <person name="Bendahmane M."/>
        </authorList>
    </citation>
    <scope>NUCLEOTIDE SEQUENCE [LARGE SCALE GENOMIC DNA]</scope>
    <source>
        <strain evidence="3">cv. Old Blush</strain>
    </source>
</reference>
<protein>
    <submittedName>
        <fullName evidence="2">Uncharacterized protein</fullName>
    </submittedName>
</protein>
<dbReference type="Proteomes" id="UP000238479">
    <property type="component" value="Chromosome 7"/>
</dbReference>
<organism evidence="2 3">
    <name type="scientific">Rosa chinensis</name>
    <name type="common">China rose</name>
    <dbReference type="NCBI Taxonomy" id="74649"/>
    <lineage>
        <taxon>Eukaryota</taxon>
        <taxon>Viridiplantae</taxon>
        <taxon>Streptophyta</taxon>
        <taxon>Embryophyta</taxon>
        <taxon>Tracheophyta</taxon>
        <taxon>Spermatophyta</taxon>
        <taxon>Magnoliopsida</taxon>
        <taxon>eudicotyledons</taxon>
        <taxon>Gunneridae</taxon>
        <taxon>Pentapetalae</taxon>
        <taxon>rosids</taxon>
        <taxon>fabids</taxon>
        <taxon>Rosales</taxon>
        <taxon>Rosaceae</taxon>
        <taxon>Rosoideae</taxon>
        <taxon>Rosoideae incertae sedis</taxon>
        <taxon>Rosa</taxon>
    </lineage>
</organism>
<evidence type="ECO:0000256" key="1">
    <source>
        <dbReference type="SAM" id="Phobius"/>
    </source>
</evidence>
<dbReference type="EMBL" id="PDCK01000045">
    <property type="protein sequence ID" value="PRQ18432.1"/>
    <property type="molecule type" value="Genomic_DNA"/>
</dbReference>
<sequence>MPSCIFILYIFFHVCKFLGFWVQKLSSCSSSARLLHLVPTTKSTIAISQTLKLSESHPSLRLSDSLSPNLLRG</sequence>
<feature type="transmembrane region" description="Helical" evidence="1">
    <location>
        <begin position="6"/>
        <end position="23"/>
    </location>
</feature>
<evidence type="ECO:0000313" key="2">
    <source>
        <dbReference type="EMBL" id="PRQ18432.1"/>
    </source>
</evidence>
<name>A0A2P6P941_ROSCH</name>